<dbReference type="InterPro" id="IPR040132">
    <property type="entry name" value="Tex1/THOC3"/>
</dbReference>
<keyword evidence="6" id="KW-1185">Reference proteome</keyword>
<dbReference type="PROSITE" id="PS00678">
    <property type="entry name" value="WD_REPEATS_1"/>
    <property type="match status" value="1"/>
</dbReference>
<dbReference type="SMART" id="SM00320">
    <property type="entry name" value="WD40"/>
    <property type="match status" value="6"/>
</dbReference>
<dbReference type="STRING" id="1314776.A0A166HQJ5"/>
<dbReference type="Proteomes" id="UP000076798">
    <property type="component" value="Unassembled WGS sequence"/>
</dbReference>
<dbReference type="PROSITE" id="PS50082">
    <property type="entry name" value="WD_REPEATS_2"/>
    <property type="match status" value="1"/>
</dbReference>
<proteinExistence type="inferred from homology"/>
<evidence type="ECO:0000256" key="4">
    <source>
        <dbReference type="PROSITE-ProRule" id="PRU00221"/>
    </source>
</evidence>
<evidence type="ECO:0000256" key="1">
    <source>
        <dbReference type="ARBA" id="ARBA00022574"/>
    </source>
</evidence>
<dbReference type="EMBL" id="KV428010">
    <property type="protein sequence ID" value="KZT42975.1"/>
    <property type="molecule type" value="Genomic_DNA"/>
</dbReference>
<name>A0A166HQJ5_9AGAM</name>
<evidence type="ECO:0000313" key="5">
    <source>
        <dbReference type="EMBL" id="KZT42975.1"/>
    </source>
</evidence>
<dbReference type="SUPFAM" id="SSF50978">
    <property type="entry name" value="WD40 repeat-like"/>
    <property type="match status" value="1"/>
</dbReference>
<dbReference type="Pfam" id="PF00400">
    <property type="entry name" value="WD40"/>
    <property type="match status" value="2"/>
</dbReference>
<keyword evidence="2" id="KW-0677">Repeat</keyword>
<evidence type="ECO:0000313" key="6">
    <source>
        <dbReference type="Proteomes" id="UP000076798"/>
    </source>
</evidence>
<dbReference type="PANTHER" id="PTHR22839:SF0">
    <property type="entry name" value="THO COMPLEX SUBUNIT 3"/>
    <property type="match status" value="1"/>
</dbReference>
<comment type="similarity">
    <text evidence="3">Belongs to the THOC3 family.</text>
</comment>
<protein>
    <submittedName>
        <fullName evidence="5">WD40 repeat-like protein</fullName>
    </submittedName>
</protein>
<dbReference type="InterPro" id="IPR015943">
    <property type="entry name" value="WD40/YVTN_repeat-like_dom_sf"/>
</dbReference>
<feature type="repeat" description="WD" evidence="4">
    <location>
        <begin position="85"/>
        <end position="128"/>
    </location>
</feature>
<dbReference type="GO" id="GO:0000445">
    <property type="term" value="C:THO complex part of transcription export complex"/>
    <property type="evidence" value="ECO:0007669"/>
    <property type="project" value="TreeGrafter"/>
</dbReference>
<gene>
    <name evidence="5" type="ORF">SISSUDRAFT_1015025</name>
</gene>
<evidence type="ECO:0000256" key="3">
    <source>
        <dbReference type="ARBA" id="ARBA00046343"/>
    </source>
</evidence>
<accession>A0A166HQJ5</accession>
<dbReference type="Gene3D" id="2.130.10.10">
    <property type="entry name" value="YVTN repeat-like/Quinoprotein amine dehydrogenase"/>
    <property type="match status" value="2"/>
</dbReference>
<keyword evidence="1 4" id="KW-0853">WD repeat</keyword>
<dbReference type="AlphaFoldDB" id="A0A166HQJ5"/>
<dbReference type="GO" id="GO:0006406">
    <property type="term" value="P:mRNA export from nucleus"/>
    <property type="evidence" value="ECO:0007669"/>
    <property type="project" value="InterPro"/>
</dbReference>
<sequence length="354" mass="38968">MSETASTVLPSASPPLHSSWTVRGINVPNFSAFQPKNIRVTSSGSLLRALWSCDGKKVAVCGTEKLARLWVPEKSFDIRNTIALSNGHTEIVDSCAWNPTHPELLCSASSKDMRIVFWDARTKTPLQTVSLKPRQPVDVKYSPNGRVLAVLDKANFIVFLTLDRKEDGKDHWVLSQERVKGHNESETEVISFVWNHPGDCLILGEKAGLLTYVTYPELAFGTSSGAHMGGATCIAIDPRGKYIATCGPDSIVNLFDIASWRVSRSLDCTEDVVNDIDFSFDGEFLAIAFASSLEIWAVETGECLHKVTSPNTPCRTVSWHPWKYVLAFGGQSFQDPTPNTRSQPQAAMLSFFGL</sequence>
<organism evidence="5 6">
    <name type="scientific">Sistotremastrum suecicum HHB10207 ss-3</name>
    <dbReference type="NCBI Taxonomy" id="1314776"/>
    <lineage>
        <taxon>Eukaryota</taxon>
        <taxon>Fungi</taxon>
        <taxon>Dikarya</taxon>
        <taxon>Basidiomycota</taxon>
        <taxon>Agaricomycotina</taxon>
        <taxon>Agaricomycetes</taxon>
        <taxon>Sistotremastrales</taxon>
        <taxon>Sistotremastraceae</taxon>
        <taxon>Sistotremastrum</taxon>
    </lineage>
</organism>
<dbReference type="OrthoDB" id="340259at2759"/>
<dbReference type="PANTHER" id="PTHR22839">
    <property type="entry name" value="THO COMPLEX SUBUNIT 3 THO3"/>
    <property type="match status" value="1"/>
</dbReference>
<evidence type="ECO:0000256" key="2">
    <source>
        <dbReference type="ARBA" id="ARBA00022737"/>
    </source>
</evidence>
<dbReference type="InterPro" id="IPR019775">
    <property type="entry name" value="WD40_repeat_CS"/>
</dbReference>
<dbReference type="InterPro" id="IPR001680">
    <property type="entry name" value="WD40_rpt"/>
</dbReference>
<reference evidence="5 6" key="1">
    <citation type="journal article" date="2016" name="Mol. Biol. Evol.">
        <title>Comparative Genomics of Early-Diverging Mushroom-Forming Fungi Provides Insights into the Origins of Lignocellulose Decay Capabilities.</title>
        <authorList>
            <person name="Nagy L.G."/>
            <person name="Riley R."/>
            <person name="Tritt A."/>
            <person name="Adam C."/>
            <person name="Daum C."/>
            <person name="Floudas D."/>
            <person name="Sun H."/>
            <person name="Yadav J.S."/>
            <person name="Pangilinan J."/>
            <person name="Larsson K.H."/>
            <person name="Matsuura K."/>
            <person name="Barry K."/>
            <person name="Labutti K."/>
            <person name="Kuo R."/>
            <person name="Ohm R.A."/>
            <person name="Bhattacharya S.S."/>
            <person name="Shirouzu T."/>
            <person name="Yoshinaga Y."/>
            <person name="Martin F.M."/>
            <person name="Grigoriev I.V."/>
            <person name="Hibbett D.S."/>
        </authorList>
    </citation>
    <scope>NUCLEOTIDE SEQUENCE [LARGE SCALE GENOMIC DNA]</scope>
    <source>
        <strain evidence="5 6">HHB10207 ss-3</strain>
    </source>
</reference>
<dbReference type="InterPro" id="IPR036322">
    <property type="entry name" value="WD40_repeat_dom_sf"/>
</dbReference>